<sequence>MISSFLCLPFTEFIRSYTLGILILCLSLCFAFSSSELPSFFSLLLASSFRSSSNCSSFSCFFFLLIFMCCFFSLPLASFVFCFLFLSPSVTFLSSCSICVSPILNDGNGSSSLVFFTCMSKENH</sequence>
<name>A0A396GY08_MEDTR</name>
<comment type="caution">
    <text evidence="1">The sequence shown here is derived from an EMBL/GenBank/DDBJ whole genome shotgun (WGS) entry which is preliminary data.</text>
</comment>
<dbReference type="Proteomes" id="UP000265566">
    <property type="component" value="Chromosome 7"/>
</dbReference>
<proteinExistence type="predicted"/>
<dbReference type="AlphaFoldDB" id="A0A396GY08"/>
<dbReference type="EMBL" id="PSQE01000007">
    <property type="protein sequence ID" value="RHN45383.1"/>
    <property type="molecule type" value="Genomic_DNA"/>
</dbReference>
<evidence type="ECO:0000313" key="1">
    <source>
        <dbReference type="EMBL" id="RHN45383.1"/>
    </source>
</evidence>
<protein>
    <submittedName>
        <fullName evidence="1">Uncharacterized protein</fullName>
    </submittedName>
</protein>
<reference evidence="2" key="1">
    <citation type="journal article" date="2018" name="Nat. Plants">
        <title>Whole-genome landscape of Medicago truncatula symbiotic genes.</title>
        <authorList>
            <person name="Pecrix Y."/>
            <person name="Staton S.E."/>
            <person name="Sallet E."/>
            <person name="Lelandais-Briere C."/>
            <person name="Moreau S."/>
            <person name="Carrere S."/>
            <person name="Blein T."/>
            <person name="Jardinaud M.F."/>
            <person name="Latrasse D."/>
            <person name="Zouine M."/>
            <person name="Zahm M."/>
            <person name="Kreplak J."/>
            <person name="Mayjonade B."/>
            <person name="Satge C."/>
            <person name="Perez M."/>
            <person name="Cauet S."/>
            <person name="Marande W."/>
            <person name="Chantry-Darmon C."/>
            <person name="Lopez-Roques C."/>
            <person name="Bouchez O."/>
            <person name="Berard A."/>
            <person name="Debelle F."/>
            <person name="Munos S."/>
            <person name="Bendahmane A."/>
            <person name="Berges H."/>
            <person name="Niebel A."/>
            <person name="Buitink J."/>
            <person name="Frugier F."/>
            <person name="Benhamed M."/>
            <person name="Crespi M."/>
            <person name="Gouzy J."/>
            <person name="Gamas P."/>
        </authorList>
    </citation>
    <scope>NUCLEOTIDE SEQUENCE [LARGE SCALE GENOMIC DNA]</scope>
    <source>
        <strain evidence="2">cv. Jemalong A17</strain>
    </source>
</reference>
<organism evidence="1 2">
    <name type="scientific">Medicago truncatula</name>
    <name type="common">Barrel medic</name>
    <name type="synonym">Medicago tribuloides</name>
    <dbReference type="NCBI Taxonomy" id="3880"/>
    <lineage>
        <taxon>Eukaryota</taxon>
        <taxon>Viridiplantae</taxon>
        <taxon>Streptophyta</taxon>
        <taxon>Embryophyta</taxon>
        <taxon>Tracheophyta</taxon>
        <taxon>Spermatophyta</taxon>
        <taxon>Magnoliopsida</taxon>
        <taxon>eudicotyledons</taxon>
        <taxon>Gunneridae</taxon>
        <taxon>Pentapetalae</taxon>
        <taxon>rosids</taxon>
        <taxon>fabids</taxon>
        <taxon>Fabales</taxon>
        <taxon>Fabaceae</taxon>
        <taxon>Papilionoideae</taxon>
        <taxon>50 kb inversion clade</taxon>
        <taxon>NPAAA clade</taxon>
        <taxon>Hologalegina</taxon>
        <taxon>IRL clade</taxon>
        <taxon>Trifolieae</taxon>
        <taxon>Medicago</taxon>
    </lineage>
</organism>
<dbReference type="Gramene" id="rna39689">
    <property type="protein sequence ID" value="RHN45383.1"/>
    <property type="gene ID" value="gene39689"/>
</dbReference>
<gene>
    <name evidence="1" type="ORF">MtrunA17_Chr7g0230321</name>
</gene>
<evidence type="ECO:0000313" key="2">
    <source>
        <dbReference type="Proteomes" id="UP000265566"/>
    </source>
</evidence>
<accession>A0A396GY08</accession>